<feature type="domain" description="STI1" evidence="14">
    <location>
        <begin position="571"/>
        <end position="610"/>
    </location>
</feature>
<dbReference type="PROSITE" id="PS50005">
    <property type="entry name" value="TPR"/>
    <property type="match status" value="5"/>
</dbReference>
<evidence type="ECO:0000256" key="1">
    <source>
        <dbReference type="ARBA" id="ARBA00004123"/>
    </source>
</evidence>
<keyword evidence="16" id="KW-1185">Reference proteome</keyword>
<evidence type="ECO:0000256" key="8">
    <source>
        <dbReference type="ARBA" id="ARBA00023016"/>
    </source>
</evidence>
<comment type="subcellular location">
    <subcellularLocation>
        <location evidence="2">Cytoplasm</location>
    </subcellularLocation>
    <subcellularLocation>
        <location evidence="1">Nucleus</location>
    </subcellularLocation>
</comment>
<dbReference type="FunFam" id="1.25.40.10:FF:000020">
    <property type="entry name" value="Stress-induced phosphoprotein 1"/>
    <property type="match status" value="1"/>
</dbReference>
<dbReference type="InterPro" id="IPR013105">
    <property type="entry name" value="TPR_2"/>
</dbReference>
<dbReference type="SUPFAM" id="SSF48452">
    <property type="entry name" value="TPR-like"/>
    <property type="match status" value="3"/>
</dbReference>
<dbReference type="SMART" id="SM00028">
    <property type="entry name" value="TPR"/>
    <property type="match status" value="9"/>
</dbReference>
<evidence type="ECO:0000256" key="5">
    <source>
        <dbReference type="ARBA" id="ARBA00022737"/>
    </source>
</evidence>
<keyword evidence="3" id="KW-0963">Cytoplasm</keyword>
<dbReference type="SMART" id="SM00727">
    <property type="entry name" value="STI1"/>
    <property type="match status" value="2"/>
</dbReference>
<dbReference type="FunFam" id="1.10.260.100:FF:000004">
    <property type="entry name" value="Putative stress-induced-phosphoprotein 1"/>
    <property type="match status" value="1"/>
</dbReference>
<evidence type="ECO:0000256" key="6">
    <source>
        <dbReference type="ARBA" id="ARBA00022803"/>
    </source>
</evidence>
<dbReference type="Proteomes" id="UP001428341">
    <property type="component" value="Unassembled WGS sequence"/>
</dbReference>
<dbReference type="InterPro" id="IPR011990">
    <property type="entry name" value="TPR-like_helical_dom_sf"/>
</dbReference>
<dbReference type="PANTHER" id="PTHR22904:SF533">
    <property type="entry name" value="HSP70-HSP90 ORGANIZING PROTEIN 3"/>
    <property type="match status" value="1"/>
</dbReference>
<proteinExistence type="predicted"/>
<evidence type="ECO:0000256" key="9">
    <source>
        <dbReference type="ARBA" id="ARBA00023186"/>
    </source>
</evidence>
<keyword evidence="7" id="KW-0007">Acetylation</keyword>
<keyword evidence="9" id="KW-0143">Chaperone</keyword>
<dbReference type="GO" id="GO:0005634">
    <property type="term" value="C:nucleus"/>
    <property type="evidence" value="ECO:0007669"/>
    <property type="project" value="UniProtKB-SubCell"/>
</dbReference>
<evidence type="ECO:0000313" key="15">
    <source>
        <dbReference type="EMBL" id="KAK9198458.1"/>
    </source>
</evidence>
<sequence length="622" mass="70371">MADEAKAKGNAAFSSGDYEAAVRHFTEAISLSPDNHVLYSNRSAAHASLHNYADALADAKKTVELKPDWSKGYSRLGAAHLGLQDYIEAVNSYKKGLDIDPNNEALKSGLADAKAAASASFRSRSPPADNPFGSAFAGPEMWAKLTADPTTRSYLDQDDFRNMMKDIQRNPNNLNLYLKDQRVMQALGVLLNVKFKGPTGGDDVEMQDEDAPKGPETSKEETRKPESEPEPEPMELTEEEKEAKERKEKALKEKEAGNAAYKKKEFEKAIEHYSSALELDDEDISYLTNRAAVYLEMGKYEECIKDCDKAVERGRELRSDFKMIARALTRKGTALVKMAKCSKDYEPAIETFQKALTEHRNPDTLKKLNEAEKAKKELEQQEIFDPKIADEEREKDAVDLFLVGFTILSTWDYGVAVTQNRGLPFFNRCLLMDSTWICHGNEFFKQQKYPEAIQHYTESLRRNPKDPRTYSNRAACYTKLGAMPEGLKDADKCIELDPTFSKGYTRKGAIQFFLKEYDKALETYQEGLKHDPQNQELLDGVRRCVQQINKAGRGELSPEELKERQAKGMQDPEIQNILSDPVMRQVLVDFQENPKAAQDHMKNPQVMNKIQKLINAGIVQMR</sequence>
<reference evidence="15 16" key="1">
    <citation type="submission" date="2024-05" db="EMBL/GenBank/DDBJ databases">
        <title>Haplotype-resolved chromosome-level genome assembly of Huyou (Citrus changshanensis).</title>
        <authorList>
            <person name="Miao C."/>
            <person name="Chen W."/>
            <person name="Wu Y."/>
            <person name="Wang L."/>
            <person name="Zhao S."/>
            <person name="Grierson D."/>
            <person name="Xu C."/>
            <person name="Chen K."/>
        </authorList>
    </citation>
    <scope>NUCLEOTIDE SEQUENCE [LARGE SCALE GENOMIC DNA]</scope>
    <source>
        <strain evidence="15">01-14</strain>
        <tissue evidence="15">Leaf</tissue>
    </source>
</reference>
<dbReference type="PROSITE" id="PS50293">
    <property type="entry name" value="TPR_REGION"/>
    <property type="match status" value="1"/>
</dbReference>
<keyword evidence="4" id="KW-0597">Phosphoprotein</keyword>
<dbReference type="Gene3D" id="1.25.40.10">
    <property type="entry name" value="Tetratricopeptide repeat domain"/>
    <property type="match status" value="3"/>
</dbReference>
<dbReference type="Pfam" id="PF17830">
    <property type="entry name" value="STI1-HOP_DP"/>
    <property type="match status" value="2"/>
</dbReference>
<keyword evidence="10" id="KW-0539">Nucleus</keyword>
<feature type="region of interest" description="Disordered" evidence="13">
    <location>
        <begin position="197"/>
        <end position="257"/>
    </location>
</feature>
<accession>A0AAP0M493</accession>
<dbReference type="InterPro" id="IPR041243">
    <property type="entry name" value="STI1/HOP_DP"/>
</dbReference>
<feature type="repeat" description="TPR" evidence="12">
    <location>
        <begin position="501"/>
        <end position="534"/>
    </location>
</feature>
<dbReference type="GO" id="GO:0005737">
    <property type="term" value="C:cytoplasm"/>
    <property type="evidence" value="ECO:0007669"/>
    <property type="project" value="UniProtKB-SubCell"/>
</dbReference>
<feature type="repeat" description="TPR" evidence="12">
    <location>
        <begin position="2"/>
        <end position="35"/>
    </location>
</feature>
<dbReference type="FunFam" id="1.25.40.10:FF:000010">
    <property type="entry name" value="Stress-induced phosphoprotein 1"/>
    <property type="match status" value="1"/>
</dbReference>
<evidence type="ECO:0000313" key="16">
    <source>
        <dbReference type="Proteomes" id="UP001428341"/>
    </source>
</evidence>
<dbReference type="PANTHER" id="PTHR22904">
    <property type="entry name" value="TPR REPEAT CONTAINING PROTEIN"/>
    <property type="match status" value="1"/>
</dbReference>
<feature type="compositionally biased region" description="Basic and acidic residues" evidence="13">
    <location>
        <begin position="210"/>
        <end position="227"/>
    </location>
</feature>
<evidence type="ECO:0000256" key="10">
    <source>
        <dbReference type="ARBA" id="ARBA00023242"/>
    </source>
</evidence>
<dbReference type="GO" id="GO:0051879">
    <property type="term" value="F:Hsp90 protein binding"/>
    <property type="evidence" value="ECO:0007669"/>
    <property type="project" value="TreeGrafter"/>
</dbReference>
<dbReference type="EMBL" id="JBCGBO010000005">
    <property type="protein sequence ID" value="KAK9198458.1"/>
    <property type="molecule type" value="Genomic_DNA"/>
</dbReference>
<name>A0AAP0M493_9ROSI</name>
<keyword evidence="6 12" id="KW-0802">TPR repeat</keyword>
<evidence type="ECO:0000256" key="11">
    <source>
        <dbReference type="ARBA" id="ARBA00065311"/>
    </source>
</evidence>
<feature type="domain" description="STI1" evidence="14">
    <location>
        <begin position="148"/>
        <end position="187"/>
    </location>
</feature>
<dbReference type="AlphaFoldDB" id="A0AAP0M493"/>
<dbReference type="FunFam" id="1.10.260.100:FF:000002">
    <property type="entry name" value="Stress-induced-phosphoprotein 1 (Hsp70/Hsp90-organizing)"/>
    <property type="match status" value="1"/>
</dbReference>
<comment type="caution">
    <text evidence="15">The sequence shown here is derived from an EMBL/GenBank/DDBJ whole genome shotgun (WGS) entry which is preliminary data.</text>
</comment>
<dbReference type="Pfam" id="PF07719">
    <property type="entry name" value="TPR_2"/>
    <property type="match status" value="2"/>
</dbReference>
<feature type="compositionally biased region" description="Acidic residues" evidence="13">
    <location>
        <begin position="228"/>
        <end position="240"/>
    </location>
</feature>
<feature type="compositionally biased region" description="Basic and acidic residues" evidence="13">
    <location>
        <begin position="241"/>
        <end position="257"/>
    </location>
</feature>
<dbReference type="InterPro" id="IPR019734">
    <property type="entry name" value="TPR_rpt"/>
</dbReference>
<evidence type="ECO:0000256" key="12">
    <source>
        <dbReference type="PROSITE-ProRule" id="PRU00339"/>
    </source>
</evidence>
<evidence type="ECO:0000256" key="13">
    <source>
        <dbReference type="SAM" id="MobiDB-lite"/>
    </source>
</evidence>
<dbReference type="FunFam" id="1.25.40.10:FF:000102">
    <property type="entry name" value="hsp70-Hsp90 organizing protein 3-like"/>
    <property type="match status" value="1"/>
</dbReference>
<dbReference type="Gene3D" id="1.10.260.100">
    <property type="match status" value="2"/>
</dbReference>
<keyword evidence="5" id="KW-0677">Repeat</keyword>
<feature type="repeat" description="TPR" evidence="12">
    <location>
        <begin position="250"/>
        <end position="283"/>
    </location>
</feature>
<evidence type="ECO:0000259" key="14">
    <source>
        <dbReference type="SMART" id="SM00727"/>
    </source>
</evidence>
<gene>
    <name evidence="15" type="ORF">WN944_013642</name>
</gene>
<comment type="subunit">
    <text evidence="11">Co-chaperone that forms a complex with HSP70 and HSP90 and preproteins (e.g. chloroplast preproteins).</text>
</comment>
<organism evidence="15 16">
    <name type="scientific">Citrus x changshan-huyou</name>
    <dbReference type="NCBI Taxonomy" id="2935761"/>
    <lineage>
        <taxon>Eukaryota</taxon>
        <taxon>Viridiplantae</taxon>
        <taxon>Streptophyta</taxon>
        <taxon>Embryophyta</taxon>
        <taxon>Tracheophyta</taxon>
        <taxon>Spermatophyta</taxon>
        <taxon>Magnoliopsida</taxon>
        <taxon>eudicotyledons</taxon>
        <taxon>Gunneridae</taxon>
        <taxon>Pentapetalae</taxon>
        <taxon>rosids</taxon>
        <taxon>malvids</taxon>
        <taxon>Sapindales</taxon>
        <taxon>Rutaceae</taxon>
        <taxon>Aurantioideae</taxon>
        <taxon>Citrus</taxon>
    </lineage>
</organism>
<dbReference type="InterPro" id="IPR006636">
    <property type="entry name" value="STI1_HS-bd"/>
</dbReference>
<protein>
    <recommendedName>
        <fullName evidence="14">STI1 domain-containing protein</fullName>
    </recommendedName>
</protein>
<dbReference type="Pfam" id="PF13414">
    <property type="entry name" value="TPR_11"/>
    <property type="match status" value="2"/>
</dbReference>
<dbReference type="Pfam" id="PF00515">
    <property type="entry name" value="TPR_1"/>
    <property type="match status" value="1"/>
</dbReference>
<evidence type="ECO:0000256" key="4">
    <source>
        <dbReference type="ARBA" id="ARBA00022553"/>
    </source>
</evidence>
<feature type="repeat" description="TPR" evidence="12">
    <location>
        <begin position="433"/>
        <end position="466"/>
    </location>
</feature>
<evidence type="ECO:0000256" key="2">
    <source>
        <dbReference type="ARBA" id="ARBA00004496"/>
    </source>
</evidence>
<evidence type="ECO:0000256" key="3">
    <source>
        <dbReference type="ARBA" id="ARBA00022490"/>
    </source>
</evidence>
<feature type="repeat" description="TPR" evidence="12">
    <location>
        <begin position="70"/>
        <end position="103"/>
    </location>
</feature>
<evidence type="ECO:0000256" key="7">
    <source>
        <dbReference type="ARBA" id="ARBA00022990"/>
    </source>
</evidence>
<keyword evidence="8" id="KW-0346">Stress response</keyword>